<comment type="caution">
    <text evidence="1">The sequence shown here is derived from an EMBL/GenBank/DDBJ whole genome shotgun (WGS) entry which is preliminary data.</text>
</comment>
<dbReference type="Proteomes" id="UP000076923">
    <property type="component" value="Unassembled WGS sequence"/>
</dbReference>
<protein>
    <submittedName>
        <fullName evidence="1">Uncharacterized protein</fullName>
    </submittedName>
</protein>
<keyword evidence="2" id="KW-1185">Reference proteome</keyword>
<dbReference type="AlphaFoldDB" id="A0A176TEJ2"/>
<dbReference type="OrthoDB" id="1099676at2"/>
<evidence type="ECO:0000313" key="2">
    <source>
        <dbReference type="Proteomes" id="UP000076923"/>
    </source>
</evidence>
<dbReference type="InterPro" id="IPR029470">
    <property type="entry name" value="PDDEXK_4"/>
</dbReference>
<sequence length="292" mass="35315">MEHKESTIFIEPRKTFMEILKVHKQEVPFANVLAFFFRPKENHKLETLFLDALLETRFTNIGKNSNEETTQEIPVYEITSVKVIVEQPTKFNKRIDILIITNTFVVCIEFKINHDLNNSLTEYKEYINNHKKFTEKKKYYFILTPYKKEAIGEAKKYFENHNEFKQIILSHFIKQIDYKIKENPNKYILNKKYDYYIDFIQTVKNREIRSKRNIFLENLKINLSRKNIKSEYHKNINGGFLEIEKEKFNLKVRFKNKGIQIEKWEKKSVTIIYKQNKNLETLHLIEIIKTSR</sequence>
<accession>A0A176TEJ2</accession>
<gene>
    <name evidence="1" type="ORF">LPB303_03495</name>
</gene>
<organism evidence="1 2">
    <name type="scientific">Polaribacter atrinae</name>
    <dbReference type="NCBI Taxonomy" id="1333662"/>
    <lineage>
        <taxon>Bacteria</taxon>
        <taxon>Pseudomonadati</taxon>
        <taxon>Bacteroidota</taxon>
        <taxon>Flavobacteriia</taxon>
        <taxon>Flavobacteriales</taxon>
        <taxon>Flavobacteriaceae</taxon>
    </lineage>
</organism>
<dbReference type="Pfam" id="PF14281">
    <property type="entry name" value="PDDEXK_4"/>
    <property type="match status" value="1"/>
</dbReference>
<name>A0A176TEJ2_9FLAO</name>
<reference evidence="1 2" key="1">
    <citation type="submission" date="2016-02" db="EMBL/GenBank/DDBJ databases">
        <title>Draft genome sequence of Polaribacter atrinae KACC17473.</title>
        <authorList>
            <person name="Shin S.-K."/>
            <person name="Yi H."/>
        </authorList>
    </citation>
    <scope>NUCLEOTIDE SEQUENCE [LARGE SCALE GENOMIC DNA]</scope>
    <source>
        <strain evidence="1 2">KACC 17473</strain>
    </source>
</reference>
<evidence type="ECO:0000313" key="1">
    <source>
        <dbReference type="EMBL" id="OAD46254.1"/>
    </source>
</evidence>
<dbReference type="RefSeq" id="WP_068448156.1">
    <property type="nucleotide sequence ID" value="NZ_LVWE01000004.1"/>
</dbReference>
<proteinExistence type="predicted"/>
<dbReference type="EMBL" id="LVWE01000004">
    <property type="protein sequence ID" value="OAD46254.1"/>
    <property type="molecule type" value="Genomic_DNA"/>
</dbReference>